<dbReference type="PANTHER" id="PTHR45527">
    <property type="entry name" value="NONRIBOSOMAL PEPTIDE SYNTHETASE"/>
    <property type="match status" value="1"/>
</dbReference>
<dbReference type="Gene3D" id="3.30.300.30">
    <property type="match status" value="1"/>
</dbReference>
<dbReference type="Gene3D" id="1.10.1200.10">
    <property type="entry name" value="ACP-like"/>
    <property type="match status" value="2"/>
</dbReference>
<reference evidence="6 7" key="1">
    <citation type="submission" date="2016-06" db="EMBL/GenBank/DDBJ databases">
        <authorList>
            <person name="Kjaerup R.B."/>
            <person name="Dalgaard T.S."/>
            <person name="Juul-Madsen H.R."/>
        </authorList>
    </citation>
    <scope>NUCLEOTIDE SEQUENCE [LARGE SCALE GENOMIC DNA]</scope>
    <source>
        <strain evidence="6 7">DSM 45097</strain>
    </source>
</reference>
<dbReference type="Pfam" id="PF00501">
    <property type="entry name" value="AMP-binding"/>
    <property type="match status" value="1"/>
</dbReference>
<dbReference type="Gene3D" id="3.40.50.12780">
    <property type="entry name" value="N-terminal domain of ligase-like"/>
    <property type="match status" value="1"/>
</dbReference>
<dbReference type="InterPro" id="IPR009081">
    <property type="entry name" value="PP-bd_ACP"/>
</dbReference>
<dbReference type="Pfam" id="PF00550">
    <property type="entry name" value="PP-binding"/>
    <property type="match status" value="2"/>
</dbReference>
<keyword evidence="7" id="KW-1185">Reference proteome</keyword>
<dbReference type="Gene3D" id="3.30.559.10">
    <property type="entry name" value="Chloramphenicol acetyltransferase-like domain"/>
    <property type="match status" value="2"/>
</dbReference>
<dbReference type="SUPFAM" id="SSF52777">
    <property type="entry name" value="CoA-dependent acyltransferases"/>
    <property type="match status" value="4"/>
</dbReference>
<evidence type="ECO:0000313" key="7">
    <source>
        <dbReference type="Proteomes" id="UP000198210"/>
    </source>
</evidence>
<dbReference type="InterPro" id="IPR025110">
    <property type="entry name" value="AMP-bd_C"/>
</dbReference>
<dbReference type="CDD" id="cd19540">
    <property type="entry name" value="LCL_NRPS-like"/>
    <property type="match status" value="2"/>
</dbReference>
<gene>
    <name evidence="6" type="ORF">GA0074704_4214</name>
</gene>
<evidence type="ECO:0000256" key="3">
    <source>
        <dbReference type="ARBA" id="ARBA00022553"/>
    </source>
</evidence>
<dbReference type="Gene3D" id="3.30.559.30">
    <property type="entry name" value="Nonribosomal peptide synthetase, condensation domain"/>
    <property type="match status" value="2"/>
</dbReference>
<evidence type="ECO:0000256" key="2">
    <source>
        <dbReference type="ARBA" id="ARBA00022450"/>
    </source>
</evidence>
<protein>
    <submittedName>
        <fullName evidence="6">Amino acid adenylation domain-containing protein</fullName>
    </submittedName>
</protein>
<proteinExistence type="predicted"/>
<dbReference type="GO" id="GO:0072330">
    <property type="term" value="P:monocarboxylic acid biosynthetic process"/>
    <property type="evidence" value="ECO:0007669"/>
    <property type="project" value="UniProtKB-ARBA"/>
</dbReference>
<dbReference type="InterPro" id="IPR001242">
    <property type="entry name" value="Condensation_dom"/>
</dbReference>
<name>A0A1C5J8Z0_9ACTN</name>
<dbReference type="CDD" id="cd05930">
    <property type="entry name" value="A_NRPS"/>
    <property type="match status" value="1"/>
</dbReference>
<comment type="cofactor">
    <cofactor evidence="1">
        <name>pantetheine 4'-phosphate</name>
        <dbReference type="ChEBI" id="CHEBI:47942"/>
    </cofactor>
</comment>
<dbReference type="EMBL" id="LT607751">
    <property type="protein sequence ID" value="SCG66619.1"/>
    <property type="molecule type" value="Genomic_DNA"/>
</dbReference>
<dbReference type="FunFam" id="3.40.50.980:FF:000001">
    <property type="entry name" value="Non-ribosomal peptide synthetase"/>
    <property type="match status" value="1"/>
</dbReference>
<dbReference type="InterPro" id="IPR023213">
    <property type="entry name" value="CAT-like_dom_sf"/>
</dbReference>
<organism evidence="6 7">
    <name type="scientific">Micromonospora siamensis</name>
    <dbReference type="NCBI Taxonomy" id="299152"/>
    <lineage>
        <taxon>Bacteria</taxon>
        <taxon>Bacillati</taxon>
        <taxon>Actinomycetota</taxon>
        <taxon>Actinomycetes</taxon>
        <taxon>Micromonosporales</taxon>
        <taxon>Micromonosporaceae</taxon>
        <taxon>Micromonospora</taxon>
    </lineage>
</organism>
<dbReference type="FunFam" id="3.30.300.30:FF:000010">
    <property type="entry name" value="Enterobactin synthetase component F"/>
    <property type="match status" value="1"/>
</dbReference>
<dbReference type="Pfam" id="PF00668">
    <property type="entry name" value="Condensation"/>
    <property type="match status" value="2"/>
</dbReference>
<dbReference type="InterPro" id="IPR036736">
    <property type="entry name" value="ACP-like_sf"/>
</dbReference>
<dbReference type="GO" id="GO:0008610">
    <property type="term" value="P:lipid biosynthetic process"/>
    <property type="evidence" value="ECO:0007669"/>
    <property type="project" value="UniProtKB-ARBA"/>
</dbReference>
<evidence type="ECO:0000259" key="5">
    <source>
        <dbReference type="PROSITE" id="PS50075"/>
    </source>
</evidence>
<dbReference type="InterPro" id="IPR020806">
    <property type="entry name" value="PKS_PP-bd"/>
</dbReference>
<dbReference type="SUPFAM" id="SSF47336">
    <property type="entry name" value="ACP-like"/>
    <property type="match status" value="2"/>
</dbReference>
<dbReference type="InterPro" id="IPR020845">
    <property type="entry name" value="AMP-binding_CS"/>
</dbReference>
<accession>A0A1C5J8Z0</accession>
<dbReference type="GO" id="GO:0009366">
    <property type="term" value="C:enterobactin synthetase complex"/>
    <property type="evidence" value="ECO:0007669"/>
    <property type="project" value="TreeGrafter"/>
</dbReference>
<dbReference type="PROSITE" id="PS00455">
    <property type="entry name" value="AMP_BINDING"/>
    <property type="match status" value="1"/>
</dbReference>
<dbReference type="SUPFAM" id="SSF56801">
    <property type="entry name" value="Acetyl-CoA synthetase-like"/>
    <property type="match status" value="1"/>
</dbReference>
<dbReference type="GO" id="GO:0031177">
    <property type="term" value="F:phosphopantetheine binding"/>
    <property type="evidence" value="ECO:0007669"/>
    <property type="project" value="InterPro"/>
</dbReference>
<evidence type="ECO:0000313" key="6">
    <source>
        <dbReference type="EMBL" id="SCG66619.1"/>
    </source>
</evidence>
<dbReference type="FunFam" id="1.10.1200.10:FF:000016">
    <property type="entry name" value="Non-ribosomal peptide synthase"/>
    <property type="match status" value="1"/>
</dbReference>
<feature type="region of interest" description="Disordered" evidence="4">
    <location>
        <begin position="1608"/>
        <end position="1637"/>
    </location>
</feature>
<dbReference type="InterPro" id="IPR045851">
    <property type="entry name" value="AMP-bd_C_sf"/>
</dbReference>
<evidence type="ECO:0000256" key="4">
    <source>
        <dbReference type="SAM" id="MobiDB-lite"/>
    </source>
</evidence>
<dbReference type="InterPro" id="IPR042099">
    <property type="entry name" value="ANL_N_sf"/>
</dbReference>
<dbReference type="FunFam" id="3.40.50.12780:FF:000012">
    <property type="entry name" value="Non-ribosomal peptide synthetase"/>
    <property type="match status" value="1"/>
</dbReference>
<dbReference type="InterPro" id="IPR010071">
    <property type="entry name" value="AA_adenyl_dom"/>
</dbReference>
<dbReference type="PROSITE" id="PS50075">
    <property type="entry name" value="CARRIER"/>
    <property type="match status" value="2"/>
</dbReference>
<dbReference type="GO" id="GO:0009239">
    <property type="term" value="P:enterobactin biosynthetic process"/>
    <property type="evidence" value="ECO:0007669"/>
    <property type="project" value="TreeGrafter"/>
</dbReference>
<dbReference type="GO" id="GO:0005829">
    <property type="term" value="C:cytosol"/>
    <property type="evidence" value="ECO:0007669"/>
    <property type="project" value="TreeGrafter"/>
</dbReference>
<dbReference type="Proteomes" id="UP000198210">
    <property type="component" value="Chromosome I"/>
</dbReference>
<keyword evidence="2" id="KW-0596">Phosphopantetheine</keyword>
<feature type="domain" description="Carrier" evidence="5">
    <location>
        <begin position="1530"/>
        <end position="1605"/>
    </location>
</feature>
<dbReference type="PANTHER" id="PTHR45527:SF1">
    <property type="entry name" value="FATTY ACID SYNTHASE"/>
    <property type="match status" value="1"/>
</dbReference>
<dbReference type="PROSITE" id="PS00012">
    <property type="entry name" value="PHOSPHOPANTETHEINE"/>
    <property type="match status" value="1"/>
</dbReference>
<dbReference type="InterPro" id="IPR000873">
    <property type="entry name" value="AMP-dep_synth/lig_dom"/>
</dbReference>
<dbReference type="GO" id="GO:0047527">
    <property type="term" value="F:2,3-dihydroxybenzoate-serine ligase activity"/>
    <property type="evidence" value="ECO:0007669"/>
    <property type="project" value="TreeGrafter"/>
</dbReference>
<keyword evidence="3" id="KW-0597">Phosphoprotein</keyword>
<dbReference type="InterPro" id="IPR006162">
    <property type="entry name" value="Ppantetheine_attach_site"/>
</dbReference>
<sequence length="1637" mass="176292">MVPLSFAQQRLWFVTKLDGPSATYNVPVVTRYRGPLDPDVLETALADVVDRHESLRTRVIERDDRPYQQLVPAGAAGIRLERVDVTAGELDSAVAGLVTHEFDLEHEIPLRAWLLTCGPADHTLVLLLHHMAYDGWSTGPFGRDLAHAYAARLAKATPTWQPLPVQYADYTVWQQELLGSADDPASLLHTQLAFWRDQLAGLPEEITLPADRPRPAEAGTDGQNLDFVVPAPVQAQLARLARERNASMFMIFQAALAVLLSRHGGGEDIPLGTPVAGRSEEALDDLVGFFVNTLVLRTDVTGNPTFRDLLDRTRQTDLAAYAHDDVPFERIIEDLNPQRIRSRHPLFQTMISYDEVGDVALPLPELDCERLIVDLPTAKFDLSLHLVATHGPDGAANGVRGSWQYAVARFEAATVATLSDRFVRLLTAFAADPDLPVQDADLVSGVDTKRVLHTWNDTRAPTSDAAVTELFGARAIERPDAVALVSGDTEVSYAELGARANRLARLLRARGVRPENLVAVCLPRTADLVTALLAVLRSGAAYLPVDPNYPSDRIGYMFADAAPVCAIAVAETAARIPDTATLLRLDDPEVAAALADDGDDGVALPVPLPSQPAYVIYTSGSTGRPKGTVITHAALSNQAQWLKSFFGAGAEDRMVQFASVSFDSHVEDTYPMLVSGGTLVMLRDPAAQLPELLSGPDGRSITILGLPTAYWHELVAQGEGQGWPAGLRLANVGGERMSGHAIRAWRDRFGDSIRLINSYGPTETTVNAAAGFVGGDGGEYPSIGRPVWNTRTYVLDRQLRPVPPGVPGELYVAGSQLARGYHGRSALTAERFVACPYTRVPGERMYRTGDVVRWNSNGELVFLGRADDQVKIRGYRIEPGEVEAALSGIDGVRRCAVVVREDQPGDKRLVAYLVPEAGVTVDVAAVRGQAGELLPRHMLPAALVPLPALPLTANGKLDRASLPAPRYESAATGRGPRDEREELLSGLMAETLGLPRVFIDDDFFALGGHSLLVTRLVSRIRRTLGVDVSVRDVFDNPTVAGLACSVATVARSGRAAVPVRRERPPAVPLSPAQRRLWFIDQLHGPSTTYNISLVTMLSGPVDAAALAAALADTVARHEALRTLYPDINGEPYQQTIPPQDARPLLTRRAIAPADCAAALADEAGHVFDLQHEIPIRACLLSTGPTEHALLIVLHHIAADGWSTGPLYRDLSHAYAARAAGAAPDWVPLPVQYADYALWQQDLHGGGEEPDGALNRQLRYWREALADLPAELPLPYDRPRALGPGGVEAVVEVSVQARTHQRLIELARAEHVTMFMIVHAAAVIVLHAAGGGTDIPIGVPVAGRSDEALDGLVGFFVNNLVLRADLSGDPSVRDLLAQVRTVDLAAFDHQDVSFERVVEELNPPRDAARHPLYQTSLTYDGARTPALDLAGVRTVPAESGSVVPAAAKFDLEFAFLARHSEGGALGDLVARVCYDTDLFDRATAQHLADSLTAVFDALAGDPSVLISDLVAAGVPPRIPGGPAITDSPRTSPSSPAEKAIAAVWAEQLSRRDIAADQDFFALGGTVAAARDVVDRCGDRFRVAIPLQVLIEAPTVRQFTRRVHRLVRESRGRPFPRAADSSVRGADPGRCRSANTPSG</sequence>
<dbReference type="GO" id="GO:0043041">
    <property type="term" value="P:amino acid activation for nonribosomal peptide biosynthetic process"/>
    <property type="evidence" value="ECO:0007669"/>
    <property type="project" value="TreeGrafter"/>
</dbReference>
<dbReference type="FunFam" id="2.30.38.10:FF:000001">
    <property type="entry name" value="Non-ribosomal peptide synthetase PvdI"/>
    <property type="match status" value="1"/>
</dbReference>
<dbReference type="NCBIfam" id="TIGR01733">
    <property type="entry name" value="AA-adenyl-dom"/>
    <property type="match status" value="1"/>
</dbReference>
<dbReference type="SMART" id="SM00823">
    <property type="entry name" value="PKS_PP"/>
    <property type="match status" value="2"/>
</dbReference>
<evidence type="ECO:0000256" key="1">
    <source>
        <dbReference type="ARBA" id="ARBA00001957"/>
    </source>
</evidence>
<feature type="domain" description="Carrier" evidence="5">
    <location>
        <begin position="975"/>
        <end position="1050"/>
    </location>
</feature>
<dbReference type="Pfam" id="PF13193">
    <property type="entry name" value="AMP-binding_C"/>
    <property type="match status" value="1"/>
</dbReference>